<reference evidence="2 3" key="1">
    <citation type="journal article" date="2020" name="Microb. Ecol.">
        <title>Ecogenomics of the Marine Benthic Filamentous Cyanobacterium Adonisia.</title>
        <authorList>
            <person name="Walter J.M."/>
            <person name="Coutinho F.H."/>
            <person name="Leomil L."/>
            <person name="Hargreaves P.I."/>
            <person name="Campeao M.E."/>
            <person name="Vieira V.V."/>
            <person name="Silva B.S."/>
            <person name="Fistarol G.O."/>
            <person name="Salomon P.S."/>
            <person name="Sawabe T."/>
            <person name="Mino S."/>
            <person name="Hosokawa M."/>
            <person name="Miyashita H."/>
            <person name="Maruyama F."/>
            <person name="van Verk M.C."/>
            <person name="Dutilh B.E."/>
            <person name="Thompson C.C."/>
            <person name="Thompson F.L."/>
        </authorList>
    </citation>
    <scope>NUCLEOTIDE SEQUENCE [LARGE SCALE GENOMIC DNA]</scope>
    <source>
        <strain evidence="2 3">CCMR0082</strain>
    </source>
</reference>
<proteinExistence type="predicted"/>
<organism evidence="2 3">
    <name type="scientific">Adonisia turfae CCMR0082</name>
    <dbReference type="NCBI Taxonomy" id="2304604"/>
    <lineage>
        <taxon>Bacteria</taxon>
        <taxon>Bacillati</taxon>
        <taxon>Cyanobacteriota</taxon>
        <taxon>Adonisia</taxon>
        <taxon>Adonisia turfae</taxon>
    </lineage>
</organism>
<dbReference type="Proteomes" id="UP000473574">
    <property type="component" value="Unassembled WGS sequence"/>
</dbReference>
<feature type="region of interest" description="Disordered" evidence="1">
    <location>
        <begin position="221"/>
        <end position="240"/>
    </location>
</feature>
<dbReference type="EMBL" id="QZCE01000002">
    <property type="protein sequence ID" value="NEZ65578.1"/>
    <property type="molecule type" value="Genomic_DNA"/>
</dbReference>
<evidence type="ECO:0000313" key="2">
    <source>
        <dbReference type="EMBL" id="NEZ65578.1"/>
    </source>
</evidence>
<evidence type="ECO:0000256" key="1">
    <source>
        <dbReference type="SAM" id="MobiDB-lite"/>
    </source>
</evidence>
<comment type="caution">
    <text evidence="2">The sequence shown here is derived from an EMBL/GenBank/DDBJ whole genome shotgun (WGS) entry which is preliminary data.</text>
</comment>
<dbReference type="AlphaFoldDB" id="A0A6M0SAP2"/>
<sequence>MYTYDRQRKKQQGTSKSSFVNLFVPRPFAVQQSLDATTATESHQGFGCLRDINGLFEPSKASAPSIQRKIAIDDNKNAHEQEASLSPSQLSSNNLVIQRVVLRPKINEPYQSLPNARWYQDLSPAQRNIVDKMHAEKTHYTKDEVIAHLKSLQPSKKGWQTPPSPAQFPETQKKIAELRFGKAQIDLASLSDTDDEIDDGHAQKYYKEKILKRLEKTKNHIVDRGSESSDSESEVGSDPKALENRRRFKARSLAALTRTFFPLEEDEIAFGQEVGAKRKRDNEAYKKASQPSRQMYARDTREDFARIGEEMKLTSMEHNPYLRRAFRAGVSLDKVKEGGSTNYNQCQGKIREKLPGILTADQEKMHWEEKDFPGKPTWQAFQHMKKEGISNAPKDTYADRVSKGEDTQGATTRSAFHHVAWKEADKDFGPHALNPANLVALNDQRELLNPAKRKKAEEKGSIPTPGAHDIFGHQAQGFRADQSKAFARSKGGGQFKDIDMEAVYHTAKVLMKPRERKKDLYAP</sequence>
<accession>A0A6M0SAP2</accession>
<dbReference type="RefSeq" id="WP_163666779.1">
    <property type="nucleotide sequence ID" value="NZ_QZCE01000002.1"/>
</dbReference>
<evidence type="ECO:0000313" key="3">
    <source>
        <dbReference type="Proteomes" id="UP000473574"/>
    </source>
</evidence>
<gene>
    <name evidence="2" type="ORF">D0962_22950</name>
</gene>
<feature type="region of interest" description="Disordered" evidence="1">
    <location>
        <begin position="452"/>
        <end position="471"/>
    </location>
</feature>
<name>A0A6M0SAP2_9CYAN</name>
<protein>
    <submittedName>
        <fullName evidence="2">Uncharacterized protein</fullName>
    </submittedName>
</protein>